<feature type="transmembrane region" description="Helical" evidence="7">
    <location>
        <begin position="131"/>
        <end position="154"/>
    </location>
</feature>
<evidence type="ECO:0000256" key="3">
    <source>
        <dbReference type="ARBA" id="ARBA00022475"/>
    </source>
</evidence>
<evidence type="ECO:0000256" key="4">
    <source>
        <dbReference type="ARBA" id="ARBA00022692"/>
    </source>
</evidence>
<evidence type="ECO:0000256" key="7">
    <source>
        <dbReference type="RuleBase" id="RU363032"/>
    </source>
</evidence>
<dbReference type="RefSeq" id="WP_149619909.1">
    <property type="nucleotide sequence ID" value="NZ_VOBL01000012.1"/>
</dbReference>
<accession>A0A5B0EDY4</accession>
<organism evidence="10 11">
    <name type="scientific">Paeniglutamicibacter gangotriensis</name>
    <dbReference type="NCBI Taxonomy" id="254787"/>
    <lineage>
        <taxon>Bacteria</taxon>
        <taxon>Bacillati</taxon>
        <taxon>Actinomycetota</taxon>
        <taxon>Actinomycetes</taxon>
        <taxon>Micrococcales</taxon>
        <taxon>Micrococcaceae</taxon>
        <taxon>Paeniglutamicibacter</taxon>
    </lineage>
</organism>
<feature type="region of interest" description="Disordered" evidence="8">
    <location>
        <begin position="1"/>
        <end position="22"/>
    </location>
</feature>
<gene>
    <name evidence="10" type="ORF">FQ154_12180</name>
</gene>
<dbReference type="PANTHER" id="PTHR43163:SF6">
    <property type="entry name" value="DIPEPTIDE TRANSPORT SYSTEM PERMEASE PROTEIN DPPB-RELATED"/>
    <property type="match status" value="1"/>
</dbReference>
<dbReference type="InterPro" id="IPR000515">
    <property type="entry name" value="MetI-like"/>
</dbReference>
<feature type="transmembrane region" description="Helical" evidence="7">
    <location>
        <begin position="205"/>
        <end position="227"/>
    </location>
</feature>
<evidence type="ECO:0000256" key="5">
    <source>
        <dbReference type="ARBA" id="ARBA00022989"/>
    </source>
</evidence>
<evidence type="ECO:0000256" key="1">
    <source>
        <dbReference type="ARBA" id="ARBA00004651"/>
    </source>
</evidence>
<evidence type="ECO:0000256" key="8">
    <source>
        <dbReference type="SAM" id="MobiDB-lite"/>
    </source>
</evidence>
<evidence type="ECO:0000313" key="11">
    <source>
        <dbReference type="Proteomes" id="UP000323856"/>
    </source>
</evidence>
<dbReference type="SUPFAM" id="SSF161098">
    <property type="entry name" value="MetI-like"/>
    <property type="match status" value="1"/>
</dbReference>
<feature type="domain" description="ABC transmembrane type-1" evidence="9">
    <location>
        <begin position="131"/>
        <end position="331"/>
    </location>
</feature>
<dbReference type="Pfam" id="PF00528">
    <property type="entry name" value="BPD_transp_1"/>
    <property type="match status" value="1"/>
</dbReference>
<keyword evidence="6 7" id="KW-0472">Membrane</keyword>
<feature type="transmembrane region" description="Helical" evidence="7">
    <location>
        <begin position="39"/>
        <end position="60"/>
    </location>
</feature>
<keyword evidence="4 7" id="KW-0812">Transmembrane</keyword>
<dbReference type="Gene3D" id="1.10.3720.10">
    <property type="entry name" value="MetI-like"/>
    <property type="match status" value="1"/>
</dbReference>
<keyword evidence="5 7" id="KW-1133">Transmembrane helix</keyword>
<dbReference type="EMBL" id="VOBL01000012">
    <property type="protein sequence ID" value="KAA0976061.1"/>
    <property type="molecule type" value="Genomic_DNA"/>
</dbReference>
<feature type="transmembrane region" description="Helical" evidence="7">
    <location>
        <begin position="263"/>
        <end position="288"/>
    </location>
</feature>
<evidence type="ECO:0000256" key="6">
    <source>
        <dbReference type="ARBA" id="ARBA00023136"/>
    </source>
</evidence>
<dbReference type="PROSITE" id="PS50928">
    <property type="entry name" value="ABC_TM1"/>
    <property type="match status" value="1"/>
</dbReference>
<dbReference type="GO" id="GO:0071916">
    <property type="term" value="F:dipeptide transmembrane transporter activity"/>
    <property type="evidence" value="ECO:0007669"/>
    <property type="project" value="TreeGrafter"/>
</dbReference>
<feature type="compositionally biased region" description="Basic and acidic residues" evidence="8">
    <location>
        <begin position="1"/>
        <end position="14"/>
    </location>
</feature>
<protein>
    <submittedName>
        <fullName evidence="10">ABC transporter permease</fullName>
    </submittedName>
</protein>
<name>A0A5B0EDY4_9MICC</name>
<evidence type="ECO:0000313" key="10">
    <source>
        <dbReference type="EMBL" id="KAA0976061.1"/>
    </source>
</evidence>
<comment type="similarity">
    <text evidence="7">Belongs to the binding-protein-dependent transport system permease family.</text>
</comment>
<feature type="transmembrane region" description="Helical" evidence="7">
    <location>
        <begin position="308"/>
        <end position="334"/>
    </location>
</feature>
<feature type="transmembrane region" description="Helical" evidence="7">
    <location>
        <begin position="180"/>
        <end position="199"/>
    </location>
</feature>
<comment type="subcellular location">
    <subcellularLocation>
        <location evidence="1 7">Cell membrane</location>
        <topology evidence="1 7">Multi-pass membrane protein</topology>
    </subcellularLocation>
</comment>
<dbReference type="AlphaFoldDB" id="A0A5B0EDY4"/>
<evidence type="ECO:0000256" key="2">
    <source>
        <dbReference type="ARBA" id="ARBA00022448"/>
    </source>
</evidence>
<dbReference type="Proteomes" id="UP000323856">
    <property type="component" value="Unassembled WGS sequence"/>
</dbReference>
<dbReference type="InterPro" id="IPR035906">
    <property type="entry name" value="MetI-like_sf"/>
</dbReference>
<reference evidence="10 11" key="1">
    <citation type="submission" date="2019-07" db="EMBL/GenBank/DDBJ databases">
        <title>Analysis of the biochemical properties, biological activity and biotechnological potential of siderophores and biosurfactants produced by Antarctic psychrotolerant bacteria.</title>
        <authorList>
            <person name="Styczynski M."/>
            <person name="Krucon T."/>
            <person name="Decewicz P."/>
            <person name="Dziewit L."/>
        </authorList>
    </citation>
    <scope>NUCLEOTIDE SEQUENCE [LARGE SCALE GENOMIC DNA]</scope>
    <source>
        <strain evidence="10 11">ANT_H27</strain>
    </source>
</reference>
<dbReference type="GO" id="GO:0005886">
    <property type="term" value="C:plasma membrane"/>
    <property type="evidence" value="ECO:0007669"/>
    <property type="project" value="UniProtKB-SubCell"/>
</dbReference>
<dbReference type="CDD" id="cd06261">
    <property type="entry name" value="TM_PBP2"/>
    <property type="match status" value="1"/>
</dbReference>
<proteinExistence type="inferred from homology"/>
<dbReference type="PANTHER" id="PTHR43163">
    <property type="entry name" value="DIPEPTIDE TRANSPORT SYSTEM PERMEASE PROTEIN DPPB-RELATED"/>
    <property type="match status" value="1"/>
</dbReference>
<dbReference type="OrthoDB" id="9778910at2"/>
<evidence type="ECO:0000259" key="9">
    <source>
        <dbReference type="PROSITE" id="PS50928"/>
    </source>
</evidence>
<keyword evidence="2 7" id="KW-0813">Transport</keyword>
<keyword evidence="3" id="KW-1003">Cell membrane</keyword>
<comment type="caution">
    <text evidence="10">The sequence shown here is derived from an EMBL/GenBank/DDBJ whole genome shotgun (WGS) entry which is preliminary data.</text>
</comment>
<sequence>MSILETRETTRETGPDLASRPRRRDRHVIASLRSLGTRLLTAVGVIWAAATFTFLIQSLLPGDRATLLLNQLNGQIQERTAAELAPINEKYGFTDPFFVQYGRFLGDLATGNLGISYQLHKPVIEVIGDQIAPTIVLTFTSLLIAWAISIVVIVGTAKRNRFFSSVASGLEALAAGLPQYWLGVILLVVFALNLGLFPVVGGTGIGGLLLPALTLGIPLAGFLGQVIRTEFESGLDQPFALTARMRGMGDTGVRLRHVLRHSVLPGVTLSGWALGSLFSGAVIAESIFTRPGLGKVLVTAVNSRDLPVVCGIVILVAAIYVVANLLVDIAYTLIDPRLKTS</sequence>